<dbReference type="EMBL" id="CAJVQB010000520">
    <property type="protein sequence ID" value="CAG8493498.1"/>
    <property type="molecule type" value="Genomic_DNA"/>
</dbReference>
<dbReference type="Proteomes" id="UP000789901">
    <property type="component" value="Unassembled WGS sequence"/>
</dbReference>
<keyword evidence="2" id="KW-1185">Reference proteome</keyword>
<gene>
    <name evidence="1" type="ORF">GMARGA_LOCUS1838</name>
</gene>
<dbReference type="Gene3D" id="1.25.40.10">
    <property type="entry name" value="Tetratricopeptide repeat domain"/>
    <property type="match status" value="1"/>
</dbReference>
<reference evidence="1 2" key="1">
    <citation type="submission" date="2021-06" db="EMBL/GenBank/DDBJ databases">
        <authorList>
            <person name="Kallberg Y."/>
            <person name="Tangrot J."/>
            <person name="Rosling A."/>
        </authorList>
    </citation>
    <scope>NUCLEOTIDE SEQUENCE [LARGE SCALE GENOMIC DNA]</scope>
    <source>
        <strain evidence="1 2">120-4 pot B 10/14</strain>
    </source>
</reference>
<proteinExistence type="predicted"/>
<organism evidence="1 2">
    <name type="scientific">Gigaspora margarita</name>
    <dbReference type="NCBI Taxonomy" id="4874"/>
    <lineage>
        <taxon>Eukaryota</taxon>
        <taxon>Fungi</taxon>
        <taxon>Fungi incertae sedis</taxon>
        <taxon>Mucoromycota</taxon>
        <taxon>Glomeromycotina</taxon>
        <taxon>Glomeromycetes</taxon>
        <taxon>Diversisporales</taxon>
        <taxon>Gigasporaceae</taxon>
        <taxon>Gigaspora</taxon>
    </lineage>
</organism>
<name>A0ABM8W0I4_GIGMA</name>
<comment type="caution">
    <text evidence="1">The sequence shown here is derived from an EMBL/GenBank/DDBJ whole genome shotgun (WGS) entry which is preliminary data.</text>
</comment>
<evidence type="ECO:0000313" key="2">
    <source>
        <dbReference type="Proteomes" id="UP000789901"/>
    </source>
</evidence>
<protein>
    <submittedName>
        <fullName evidence="1">3879_t:CDS:1</fullName>
    </submittedName>
</protein>
<accession>A0ABM8W0I4</accession>
<sequence length="103" mass="12359">MSANQKTPENEYKNLKDSKFKYDAKFYLAKQYENGLGLSKNYSDFKDDKRTFEFYSHLYTSIPKYKSFARNSLIKCYKLGIGVEMDEEQAYKLENEALRYDRR</sequence>
<evidence type="ECO:0000313" key="1">
    <source>
        <dbReference type="EMBL" id="CAG8493498.1"/>
    </source>
</evidence>
<dbReference type="InterPro" id="IPR011990">
    <property type="entry name" value="TPR-like_helical_dom_sf"/>
</dbReference>